<dbReference type="EMBL" id="BQKI01000003">
    <property type="protein sequence ID" value="GJM90842.1"/>
    <property type="molecule type" value="Genomic_DNA"/>
</dbReference>
<comment type="caution">
    <text evidence="3">The sequence shown here is derived from an EMBL/GenBank/DDBJ whole genome shotgun (WGS) entry which is preliminary data.</text>
</comment>
<dbReference type="PANTHER" id="PTHR31672">
    <property type="entry name" value="BNACNNG10540D PROTEIN"/>
    <property type="match status" value="1"/>
</dbReference>
<organism evidence="3 4">
    <name type="scientific">Eleusine coracana subsp. coracana</name>
    <dbReference type="NCBI Taxonomy" id="191504"/>
    <lineage>
        <taxon>Eukaryota</taxon>
        <taxon>Viridiplantae</taxon>
        <taxon>Streptophyta</taxon>
        <taxon>Embryophyta</taxon>
        <taxon>Tracheophyta</taxon>
        <taxon>Spermatophyta</taxon>
        <taxon>Magnoliopsida</taxon>
        <taxon>Liliopsida</taxon>
        <taxon>Poales</taxon>
        <taxon>Poaceae</taxon>
        <taxon>PACMAD clade</taxon>
        <taxon>Chloridoideae</taxon>
        <taxon>Cynodonteae</taxon>
        <taxon>Eleusininae</taxon>
        <taxon>Eleusine</taxon>
    </lineage>
</organism>
<dbReference type="SMART" id="SM00256">
    <property type="entry name" value="FBOX"/>
    <property type="match status" value="1"/>
</dbReference>
<dbReference type="Proteomes" id="UP001054889">
    <property type="component" value="Unassembled WGS sequence"/>
</dbReference>
<gene>
    <name evidence="3" type="primary">ga07160</name>
    <name evidence="3" type="ORF">PR202_ga07160</name>
</gene>
<keyword evidence="4" id="KW-1185">Reference proteome</keyword>
<dbReference type="InterPro" id="IPR036047">
    <property type="entry name" value="F-box-like_dom_sf"/>
</dbReference>
<protein>
    <recommendedName>
        <fullName evidence="2">F-box domain-containing protein</fullName>
    </recommendedName>
</protein>
<evidence type="ECO:0000259" key="2">
    <source>
        <dbReference type="SMART" id="SM00256"/>
    </source>
</evidence>
<accession>A0AAV5BXX2</accession>
<reference evidence="3" key="2">
    <citation type="submission" date="2021-12" db="EMBL/GenBank/DDBJ databases">
        <title>Resequencing data analysis of finger millet.</title>
        <authorList>
            <person name="Hatakeyama M."/>
            <person name="Aluri S."/>
            <person name="Balachadran M.T."/>
            <person name="Sivarajan S.R."/>
            <person name="Poveda L."/>
            <person name="Shimizu-Inatsugi R."/>
            <person name="Schlapbach R."/>
            <person name="Sreeman S.M."/>
            <person name="Shimizu K.K."/>
        </authorList>
    </citation>
    <scope>NUCLEOTIDE SEQUENCE</scope>
</reference>
<dbReference type="InterPro" id="IPR001810">
    <property type="entry name" value="F-box_dom"/>
</dbReference>
<reference evidence="3" key="1">
    <citation type="journal article" date="2018" name="DNA Res.">
        <title>Multiple hybrid de novo genome assembly of finger millet, an orphan allotetraploid crop.</title>
        <authorList>
            <person name="Hatakeyama M."/>
            <person name="Aluri S."/>
            <person name="Balachadran M.T."/>
            <person name="Sivarajan S.R."/>
            <person name="Patrignani A."/>
            <person name="Gruter S."/>
            <person name="Poveda L."/>
            <person name="Shimizu-Inatsugi R."/>
            <person name="Baeten J."/>
            <person name="Francoijs K.J."/>
            <person name="Nataraja K.N."/>
            <person name="Reddy Y.A.N."/>
            <person name="Phadnis S."/>
            <person name="Ravikumar R.L."/>
            <person name="Schlapbach R."/>
            <person name="Sreeman S.M."/>
            <person name="Shimizu K.K."/>
        </authorList>
    </citation>
    <scope>NUCLEOTIDE SEQUENCE</scope>
</reference>
<dbReference type="Pfam" id="PF12937">
    <property type="entry name" value="F-box-like"/>
    <property type="match status" value="1"/>
</dbReference>
<proteinExistence type="predicted"/>
<feature type="region of interest" description="Disordered" evidence="1">
    <location>
        <begin position="1"/>
        <end position="98"/>
    </location>
</feature>
<feature type="compositionally biased region" description="Basic and acidic residues" evidence="1">
    <location>
        <begin position="70"/>
        <end position="89"/>
    </location>
</feature>
<dbReference type="PANTHER" id="PTHR31672:SF2">
    <property type="entry name" value="F-BOX DOMAIN-CONTAINING PROTEIN"/>
    <property type="match status" value="1"/>
</dbReference>
<dbReference type="Gene3D" id="1.20.1280.50">
    <property type="match status" value="1"/>
</dbReference>
<dbReference type="AlphaFoldDB" id="A0AAV5BXX2"/>
<feature type="domain" description="F-box" evidence="2">
    <location>
        <begin position="105"/>
        <end position="146"/>
    </location>
</feature>
<evidence type="ECO:0000256" key="1">
    <source>
        <dbReference type="SAM" id="MobiDB-lite"/>
    </source>
</evidence>
<dbReference type="NCBIfam" id="TIGR01640">
    <property type="entry name" value="F_box_assoc_1"/>
    <property type="match status" value="1"/>
</dbReference>
<name>A0AAV5BXX2_ELECO</name>
<feature type="compositionally biased region" description="Low complexity" evidence="1">
    <location>
        <begin position="50"/>
        <end position="69"/>
    </location>
</feature>
<sequence>MQGRADGAAAGETSASQQLPARNRLRLMQSAFPREVPIPHFAALPPPPQQQDTAADSSIRRVSAVAAADDPGRKRQALERSARSMEKTAKKVRSQDSSAATAAVLPEELIAWEILLRLRGKDLIRCGAVCRAWRRLTSDPDFLLAHHRRQPSVPLVSLHGKTAWNRSDNVDAAIDAFDLQQRPTVRQPVLRFNDYSHRRRFVVHASCDGLILLSLSNGRFYLCNPATRQWISLPKLTGGSVAGMYSHTASGEYRVLYWTGTRRSVAPDAVYHVLTIGSSAEPRCIGQPIDSPSVKFFVASGLNNLMFSGCPPVLLHDCLYWVQLWGLEKKAILVFDTVRESFRLMRYPTEFHQPCPCLLEMGGTLGISWHSTTMMKLCVLQDYETEAWSLKYQIEFPVAQISGMVESPRFSGMIVSEDGDALIHCSSSFHMFHIDSKGKLLQKFRWDGLLSSATGFQFKESLFRHVFLERPRGRGRPRQPRFFRGL</sequence>
<evidence type="ECO:0000313" key="4">
    <source>
        <dbReference type="Proteomes" id="UP001054889"/>
    </source>
</evidence>
<dbReference type="Pfam" id="PF08268">
    <property type="entry name" value="FBA_3"/>
    <property type="match status" value="1"/>
</dbReference>
<dbReference type="InterPro" id="IPR013187">
    <property type="entry name" value="F-box-assoc_dom_typ3"/>
</dbReference>
<dbReference type="InterPro" id="IPR017451">
    <property type="entry name" value="F-box-assoc_interact_dom"/>
</dbReference>
<dbReference type="SUPFAM" id="SSF81383">
    <property type="entry name" value="F-box domain"/>
    <property type="match status" value="1"/>
</dbReference>
<dbReference type="InterPro" id="IPR050796">
    <property type="entry name" value="SCF_F-box_component"/>
</dbReference>
<evidence type="ECO:0000313" key="3">
    <source>
        <dbReference type="EMBL" id="GJM90842.1"/>
    </source>
</evidence>